<proteinExistence type="predicted"/>
<keyword evidence="1" id="KW-1133">Transmembrane helix</keyword>
<reference evidence="3" key="1">
    <citation type="journal article" date="2014" name="Int. J. Syst. Evol. Microbiol.">
        <title>Complete genome sequence of Corynebacterium casei LMG S-19264T (=DSM 44701T), isolated from a smear-ripened cheese.</title>
        <authorList>
            <consortium name="US DOE Joint Genome Institute (JGI-PGF)"/>
            <person name="Walter F."/>
            <person name="Albersmeier A."/>
            <person name="Kalinowski J."/>
            <person name="Ruckert C."/>
        </authorList>
    </citation>
    <scope>NUCLEOTIDE SEQUENCE</scope>
    <source>
        <strain evidence="3">KCTC 23430</strain>
    </source>
</reference>
<evidence type="ECO:0000313" key="4">
    <source>
        <dbReference type="Proteomes" id="UP000644693"/>
    </source>
</evidence>
<organism evidence="3 4">
    <name type="scientific">Parahalioglobus pacificus</name>
    <dbReference type="NCBI Taxonomy" id="930806"/>
    <lineage>
        <taxon>Bacteria</taxon>
        <taxon>Pseudomonadati</taxon>
        <taxon>Pseudomonadota</taxon>
        <taxon>Gammaproteobacteria</taxon>
        <taxon>Cellvibrionales</taxon>
        <taxon>Halieaceae</taxon>
        <taxon>Parahalioglobus</taxon>
    </lineage>
</organism>
<comment type="caution">
    <text evidence="3">The sequence shown here is derived from an EMBL/GenBank/DDBJ whole genome shotgun (WGS) entry which is preliminary data.</text>
</comment>
<dbReference type="Proteomes" id="UP000644693">
    <property type="component" value="Unassembled WGS sequence"/>
</dbReference>
<reference evidence="3" key="2">
    <citation type="submission" date="2020-09" db="EMBL/GenBank/DDBJ databases">
        <authorList>
            <person name="Sun Q."/>
            <person name="Kim S."/>
        </authorList>
    </citation>
    <scope>NUCLEOTIDE SEQUENCE</scope>
    <source>
        <strain evidence="3">KCTC 23430</strain>
    </source>
</reference>
<dbReference type="Pfam" id="PF14238">
    <property type="entry name" value="DUF4340"/>
    <property type="match status" value="1"/>
</dbReference>
<keyword evidence="1" id="KW-0812">Transmembrane</keyword>
<dbReference type="EMBL" id="BMYM01000002">
    <property type="protein sequence ID" value="GHD35549.1"/>
    <property type="molecule type" value="Genomic_DNA"/>
</dbReference>
<dbReference type="InterPro" id="IPR025641">
    <property type="entry name" value="DUF4340"/>
</dbReference>
<protein>
    <recommendedName>
        <fullName evidence="2">DUF4340 domain-containing protein</fullName>
    </recommendedName>
</protein>
<sequence>MNRTIIWLGFLLIAQLVLTLLIYRPPQIMTRGLEGAPLVRFNSARVTEITVDDDRDQEAVIRLEQGRWVLPELSGLPADAGMVNALIGAITATDHSWPVAKSVPARQRFQVAAYHYRRRITLIGSDELLGTVYLGTSPGFRQVHARNDSGEAIYSINLNAYDAPGLDGEWIDRDLLQSGNPKQLELDDVMLSKIDNQWLTQNGEAPDDRELQALLLALSSLQIEGVADEDDQRSLAEASPERRIKIATDDDSHSLELFSLNGRYAVYDSRYPLFFAISDYNYQRLLGINTALIAGNDPTGE</sequence>
<feature type="domain" description="DUF4340" evidence="2">
    <location>
        <begin position="68"/>
        <end position="233"/>
    </location>
</feature>
<keyword evidence="4" id="KW-1185">Reference proteome</keyword>
<dbReference type="RefSeq" id="WP_189477903.1">
    <property type="nucleotide sequence ID" value="NZ_BMYM01000002.1"/>
</dbReference>
<name>A0A918XKY4_9GAMM</name>
<evidence type="ECO:0000259" key="2">
    <source>
        <dbReference type="Pfam" id="PF14238"/>
    </source>
</evidence>
<feature type="transmembrane region" description="Helical" evidence="1">
    <location>
        <begin position="6"/>
        <end position="23"/>
    </location>
</feature>
<gene>
    <name evidence="3" type="ORF">GCM10007053_22580</name>
</gene>
<evidence type="ECO:0000256" key="1">
    <source>
        <dbReference type="SAM" id="Phobius"/>
    </source>
</evidence>
<accession>A0A918XKY4</accession>
<keyword evidence="1" id="KW-0472">Membrane</keyword>
<evidence type="ECO:0000313" key="3">
    <source>
        <dbReference type="EMBL" id="GHD35549.1"/>
    </source>
</evidence>
<dbReference type="AlphaFoldDB" id="A0A918XKY4"/>